<dbReference type="Proteomes" id="UP000255099">
    <property type="component" value="Unassembled WGS sequence"/>
</dbReference>
<dbReference type="Proteomes" id="UP000254799">
    <property type="component" value="Unassembled WGS sequence"/>
</dbReference>
<dbReference type="RefSeq" id="WP_115195597.1">
    <property type="nucleotide sequence ID" value="NZ_CP045692.1"/>
</dbReference>
<dbReference type="EMBL" id="UGLB01000002">
    <property type="protein sequence ID" value="STT45496.1"/>
    <property type="molecule type" value="Genomic_DNA"/>
</dbReference>
<dbReference type="EMBL" id="UGLC01000003">
    <property type="protein sequence ID" value="STU47103.1"/>
    <property type="molecule type" value="Genomic_DNA"/>
</dbReference>
<sequence length="143" mass="15828">MAGYQHEQNKIKHASSLQQTWYRYNRNRDFISEAIDWGTGVAGSNSQTAIIGGYGEYGTEKNTTTLKQDAELNAFSTSGITHQIDAGWQVDSYQAEYRRFGDAYVSRGVATISPKTQCQSDDAWCIGGEQYIGVQARRVSGIA</sequence>
<evidence type="ECO:0000313" key="6">
    <source>
        <dbReference type="Proteomes" id="UP000250675"/>
    </source>
</evidence>
<evidence type="ECO:0000313" key="9">
    <source>
        <dbReference type="Proteomes" id="UP000255099"/>
    </source>
</evidence>
<evidence type="ECO:0000313" key="7">
    <source>
        <dbReference type="Proteomes" id="UP000251123"/>
    </source>
</evidence>
<dbReference type="EMBL" id="UASO01000011">
    <property type="protein sequence ID" value="SQC88305.1"/>
    <property type="molecule type" value="Genomic_DNA"/>
</dbReference>
<dbReference type="Proteomes" id="UP000255167">
    <property type="component" value="Unassembled WGS sequence"/>
</dbReference>
<dbReference type="GeneID" id="39642562"/>
<evidence type="ECO:0000313" key="4">
    <source>
        <dbReference type="EMBL" id="STU47103.1"/>
    </source>
</evidence>
<evidence type="ECO:0000313" key="8">
    <source>
        <dbReference type="Proteomes" id="UP000254799"/>
    </source>
</evidence>
<proteinExistence type="predicted"/>
<evidence type="ECO:0000313" key="3">
    <source>
        <dbReference type="EMBL" id="STT45496.1"/>
    </source>
</evidence>
<dbReference type="AlphaFoldDB" id="A0A2X1QIZ9"/>
<evidence type="ECO:0000313" key="10">
    <source>
        <dbReference type="Proteomes" id="UP000255167"/>
    </source>
</evidence>
<evidence type="ECO:0000313" key="1">
    <source>
        <dbReference type="EMBL" id="SPX51777.1"/>
    </source>
</evidence>
<dbReference type="EMBL" id="UASN01000002">
    <property type="protein sequence ID" value="SPX51777.1"/>
    <property type="molecule type" value="Genomic_DNA"/>
</dbReference>
<reference evidence="6 7" key="1">
    <citation type="submission" date="2018-06" db="EMBL/GenBank/DDBJ databases">
        <authorList>
            <consortium name="Pathogen Informatics"/>
            <person name="Doyle S."/>
        </authorList>
    </citation>
    <scope>NUCLEOTIDE SEQUENCE [LARGE SCALE GENOMIC DNA]</scope>
    <source>
        <strain evidence="4 8">NCTC8849</strain>
        <strain evidence="1 7">NCTC9601</strain>
        <strain evidence="5 10">NCTC9617</strain>
        <strain evidence="3 9">NCTC9637</strain>
        <strain evidence="2 6">NCTC9645</strain>
    </source>
</reference>
<gene>
    <name evidence="4" type="ORF">NCTC8849_05872</name>
    <name evidence="1" type="ORF">NCTC9601_00351</name>
    <name evidence="5" type="ORF">NCTC9617_00250</name>
    <name evidence="3" type="ORF">NCTC9637_00341</name>
    <name evidence="2" type="ORF">NCTC9645_06449</name>
</gene>
<name>A0A2X1QIZ9_KLEPN</name>
<organism evidence="1 7">
    <name type="scientific">Klebsiella pneumoniae</name>
    <dbReference type="NCBI Taxonomy" id="573"/>
    <lineage>
        <taxon>Bacteria</taxon>
        <taxon>Pseudomonadati</taxon>
        <taxon>Pseudomonadota</taxon>
        <taxon>Gammaproteobacteria</taxon>
        <taxon>Enterobacterales</taxon>
        <taxon>Enterobacteriaceae</taxon>
        <taxon>Klebsiella/Raoultella group</taxon>
        <taxon>Klebsiella</taxon>
        <taxon>Klebsiella pneumoniae complex</taxon>
    </lineage>
</organism>
<dbReference type="EMBL" id="UGNC01000003">
    <property type="protein sequence ID" value="STW38732.1"/>
    <property type="molecule type" value="Genomic_DNA"/>
</dbReference>
<evidence type="ECO:0000313" key="2">
    <source>
        <dbReference type="EMBL" id="SQC88305.1"/>
    </source>
</evidence>
<accession>A0A2X1QIZ9</accession>
<dbReference type="Proteomes" id="UP000251123">
    <property type="component" value="Unassembled WGS sequence"/>
</dbReference>
<evidence type="ECO:0000313" key="5">
    <source>
        <dbReference type="EMBL" id="STW38732.1"/>
    </source>
</evidence>
<dbReference type="Proteomes" id="UP000250675">
    <property type="component" value="Unassembled WGS sequence"/>
</dbReference>
<protein>
    <submittedName>
        <fullName evidence="1">Uncharacterized protein</fullName>
    </submittedName>
</protein>